<feature type="compositionally biased region" description="Polar residues" evidence="1">
    <location>
        <begin position="303"/>
        <end position="317"/>
    </location>
</feature>
<comment type="caution">
    <text evidence="2">The sequence shown here is derived from an EMBL/GenBank/DDBJ whole genome shotgun (WGS) entry which is preliminary data.</text>
</comment>
<feature type="compositionally biased region" description="Basic and acidic residues" evidence="1">
    <location>
        <begin position="530"/>
        <end position="539"/>
    </location>
</feature>
<feature type="region of interest" description="Disordered" evidence="1">
    <location>
        <begin position="1"/>
        <end position="225"/>
    </location>
</feature>
<proteinExistence type="predicted"/>
<feature type="compositionally biased region" description="Low complexity" evidence="1">
    <location>
        <begin position="713"/>
        <end position="722"/>
    </location>
</feature>
<dbReference type="EMBL" id="JAYKXP010000036">
    <property type="protein sequence ID" value="KAK7040663.1"/>
    <property type="molecule type" value="Genomic_DNA"/>
</dbReference>
<evidence type="ECO:0000256" key="1">
    <source>
        <dbReference type="SAM" id="MobiDB-lite"/>
    </source>
</evidence>
<dbReference type="Proteomes" id="UP001383192">
    <property type="component" value="Unassembled WGS sequence"/>
</dbReference>
<name>A0AAW0CNC3_9AGAR</name>
<protein>
    <submittedName>
        <fullName evidence="2">Uncharacterized protein</fullName>
    </submittedName>
</protein>
<feature type="compositionally biased region" description="Polar residues" evidence="1">
    <location>
        <begin position="117"/>
        <end position="131"/>
    </location>
</feature>
<feature type="compositionally biased region" description="Low complexity" evidence="1">
    <location>
        <begin position="43"/>
        <end position="54"/>
    </location>
</feature>
<evidence type="ECO:0000313" key="2">
    <source>
        <dbReference type="EMBL" id="KAK7040663.1"/>
    </source>
</evidence>
<keyword evidence="3" id="KW-1185">Reference proteome</keyword>
<feature type="compositionally biased region" description="Low complexity" evidence="1">
    <location>
        <begin position="393"/>
        <end position="405"/>
    </location>
</feature>
<feature type="compositionally biased region" description="Basic and acidic residues" evidence="1">
    <location>
        <begin position="1036"/>
        <end position="1051"/>
    </location>
</feature>
<feature type="region of interest" description="Disordered" evidence="1">
    <location>
        <begin position="708"/>
        <end position="743"/>
    </location>
</feature>
<feature type="region of interest" description="Disordered" evidence="1">
    <location>
        <begin position="772"/>
        <end position="1002"/>
    </location>
</feature>
<feature type="compositionally biased region" description="Basic and acidic residues" evidence="1">
    <location>
        <begin position="547"/>
        <end position="594"/>
    </location>
</feature>
<feature type="compositionally biased region" description="Low complexity" evidence="1">
    <location>
        <begin position="959"/>
        <end position="973"/>
    </location>
</feature>
<organism evidence="2 3">
    <name type="scientific">Paramarasmius palmivorus</name>
    <dbReference type="NCBI Taxonomy" id="297713"/>
    <lineage>
        <taxon>Eukaryota</taxon>
        <taxon>Fungi</taxon>
        <taxon>Dikarya</taxon>
        <taxon>Basidiomycota</taxon>
        <taxon>Agaricomycotina</taxon>
        <taxon>Agaricomycetes</taxon>
        <taxon>Agaricomycetidae</taxon>
        <taxon>Agaricales</taxon>
        <taxon>Marasmiineae</taxon>
        <taxon>Marasmiaceae</taxon>
        <taxon>Paramarasmius</taxon>
    </lineage>
</organism>
<feature type="region of interest" description="Disordered" evidence="1">
    <location>
        <begin position="437"/>
        <end position="491"/>
    </location>
</feature>
<feature type="compositionally biased region" description="Low complexity" evidence="1">
    <location>
        <begin position="1"/>
        <end position="14"/>
    </location>
</feature>
<feature type="compositionally biased region" description="Polar residues" evidence="1">
    <location>
        <begin position="478"/>
        <end position="487"/>
    </location>
</feature>
<feature type="compositionally biased region" description="Low complexity" evidence="1">
    <location>
        <begin position="443"/>
        <end position="476"/>
    </location>
</feature>
<feature type="region of interest" description="Disordered" evidence="1">
    <location>
        <begin position="275"/>
        <end position="318"/>
    </location>
</feature>
<feature type="compositionally biased region" description="Low complexity" evidence="1">
    <location>
        <begin position="647"/>
        <end position="674"/>
    </location>
</feature>
<gene>
    <name evidence="2" type="ORF">VNI00_009569</name>
</gene>
<reference evidence="2 3" key="1">
    <citation type="submission" date="2024-01" db="EMBL/GenBank/DDBJ databases">
        <title>A draft genome for a cacao thread blight-causing isolate of Paramarasmius palmivorus.</title>
        <authorList>
            <person name="Baruah I.K."/>
            <person name="Bukari Y."/>
            <person name="Amoako-Attah I."/>
            <person name="Meinhardt L.W."/>
            <person name="Bailey B.A."/>
            <person name="Cohen S.P."/>
        </authorList>
    </citation>
    <scope>NUCLEOTIDE SEQUENCE [LARGE SCALE GENOMIC DNA]</scope>
    <source>
        <strain evidence="2 3">GH-12</strain>
    </source>
</reference>
<evidence type="ECO:0000313" key="3">
    <source>
        <dbReference type="Proteomes" id="UP001383192"/>
    </source>
</evidence>
<feature type="compositionally biased region" description="Polar residues" evidence="1">
    <location>
        <begin position="378"/>
        <end position="392"/>
    </location>
</feature>
<sequence length="1311" mass="141686">MSHSSSSSVSSPVSGSGGGFWSQSPNSPYAQRPEDYKTHNLQGFSFGSPGSSSTSGGGLGDDEYEYERDRDSQSSWSEDAEDDGRWGTGGRGRRDNKNNTTPRPSLVPEQGMERSHQSQPIQPIKHPSSTTSDEDDHHHPIELDDSASVSDDEDYDSSQDYSYGSDDGNDDIEVSSARYDPDDLVEGPAVNPQLIPSTASTWSGGSRTTSIRRKGSNATAWSGVSGYGSVRKSSVVSVWSTATGDSGNEDWRRLLGPARVSTPSPDTLSIFKTQGDEAEGSIPSSHLRHSIQTDLGSEPPTPTSSGFQPQTQASSSAEDMEFDMSYITQGLDQPDFISSAPKPLPLPPHLQPRKKSIPPNPWDLMNKAPFISNPPPTSGNNKGKSTSPNLRPQSMQSSMSSGSGSTTFAYDDSFSRGLMEWGGENYKDRRREWVFKRDRSSHHSSPQHGPSSSHSSTSLRSTPSTSTATSSQSGVSKGTKTPTQTPWNGMAVPSHETWSNYLLGRFVVVREEVGEGAVHLSGRRSGGETGTRHGTEATGRHSGAGSTRDKGRESRSSREDEGASSGREKGKGKGKGKEKEVTGEVKEWDRRGDALRQALAATAIKNAQGPIPRGRETATTSTKPPQQRIVIRKLVEVSMPPPVSKESSASSAMSSSTSASSSAPPMSPSASTSSEHTHITKTTRAYDTRHPAVIVHKHSKVVAFSFSRHHRPSPLTSSTSTPYPSPPNPSTSGSPGRKNTQKPRSHIVMLAQRSVQEAFTNTETTKRFMETALMMNFERKPNKDRERDREREREREKEKKRKEKEKGKQKDKERDKKDKDKDRVRAKSEGQVVGLGLLGVGSASRSSEKERDRQGSISAGGNGGRSSPARKRSSSTFGTKSAPAGVDNPLDPPVIEKDVGAEEPTQVSKRQDYYKAYGTLSPTSSTTSSASSSSKRERAPPRTRSSSLFKRLLPGRGNSSSGSSSGSTTSATGVGVGSTGSGIGGGGGSTGSIGGAYNPPWLTLPTREQQEMQKKAMDAMGSLTLSFEGVGLLPSLKEKEKEREREREKELKGRRRVLGSAPANFGSTDDRERDRDRRENDILNNVPAECLFMLLPLWPGETDPVSARHFPYEMPQVSLEERRFLLVYYKPIERDMLEVPSTSSLGSELTGVGGGRGGGVQPVQTRKQSIVMDKRNILLPGFLVLARQVTFADLRGSGVRVPDDGMAISGPLEEAHQTAPSFLQTQHHGKRECMLGSCYSREAGIEFDPEALIELGLCKVLKEETLPLPPGMMEEELERSVEVKLTAVGSAVVEMVWIGGLAVTSFAPVPL</sequence>
<feature type="region of interest" description="Disordered" evidence="1">
    <location>
        <begin position="1036"/>
        <end position="1076"/>
    </location>
</feature>
<feature type="region of interest" description="Disordered" evidence="1">
    <location>
        <begin position="518"/>
        <end position="689"/>
    </location>
</feature>
<feature type="compositionally biased region" description="Gly residues" evidence="1">
    <location>
        <begin position="974"/>
        <end position="994"/>
    </location>
</feature>
<feature type="compositionally biased region" description="Basic and acidic residues" evidence="1">
    <location>
        <begin position="777"/>
        <end position="797"/>
    </location>
</feature>
<feature type="compositionally biased region" description="Basic and acidic residues" evidence="1">
    <location>
        <begin position="804"/>
        <end position="828"/>
    </location>
</feature>
<feature type="compositionally biased region" description="Polar residues" evidence="1">
    <location>
        <begin position="194"/>
        <end position="209"/>
    </location>
</feature>
<feature type="compositionally biased region" description="Low complexity" evidence="1">
    <location>
        <begin position="919"/>
        <end position="933"/>
    </location>
</feature>
<accession>A0AAW0CNC3</accession>
<feature type="region of interest" description="Disordered" evidence="1">
    <location>
        <begin position="332"/>
        <end position="405"/>
    </location>
</feature>